<evidence type="ECO:0000313" key="2">
    <source>
        <dbReference type="Proteomes" id="UP000019489"/>
    </source>
</evidence>
<proteinExistence type="predicted"/>
<name>W9G3J1_9MICO</name>
<accession>W9G3J1</accession>
<dbReference type="eggNOG" id="ENOG5033PMR">
    <property type="taxonomic scope" value="Bacteria"/>
</dbReference>
<keyword evidence="2" id="KW-1185">Reference proteome</keyword>
<protein>
    <recommendedName>
        <fullName evidence="3">N-formylglutamate amidohydrolase</fullName>
    </recommendedName>
</protein>
<dbReference type="SUPFAM" id="SSF53187">
    <property type="entry name" value="Zn-dependent exopeptidases"/>
    <property type="match status" value="1"/>
</dbReference>
<dbReference type="Pfam" id="PF05013">
    <property type="entry name" value="FGase"/>
    <property type="match status" value="1"/>
</dbReference>
<evidence type="ECO:0008006" key="3">
    <source>
        <dbReference type="Google" id="ProtNLM"/>
    </source>
</evidence>
<dbReference type="RefSeq" id="WP_034809789.1">
    <property type="nucleotide sequence ID" value="NZ_AWSA01000067.1"/>
</dbReference>
<dbReference type="AlphaFoldDB" id="W9G3J1"/>
<dbReference type="Proteomes" id="UP000019489">
    <property type="component" value="Unassembled WGS sequence"/>
</dbReference>
<evidence type="ECO:0000313" key="1">
    <source>
        <dbReference type="EMBL" id="EWS99876.1"/>
    </source>
</evidence>
<sequence>MTESDPLLLPPQRAFTPEEITHWADRDRRGLDEALATADVLVSCPHAGAAIPGELAPYLDERLTRRLQFDFTDVSTAAVAARWAEIDPTVVIVINPHPRLVRDPNRPRPEDPAARLREALARVREAGPFQRVDLKGCDAIRPVTFSFTPILRVPEDEQGVERLVADFMAAGACGVDVYQQTRVDLLERMITLTHERAASGRRAILTTLSFHDTMNTTTSLDGAVDVARAPADELPRVVALSNRGDAEGELRDPADRVTMDAERLRRLAAAHRDGFAVADPADVALNRPYLGSEEILSAGRRFRDEAARAAESGARFDAVQAEFLREFLLGPAAVAQIRRPGTTWPDPDPAQVDDLAHRLRDTWAGYRAMVT</sequence>
<gene>
    <name evidence="1" type="ORF">N865_20105</name>
</gene>
<dbReference type="OrthoDB" id="4470164at2"/>
<dbReference type="EMBL" id="AWSA01000067">
    <property type="protein sequence ID" value="EWS99876.1"/>
    <property type="molecule type" value="Genomic_DNA"/>
</dbReference>
<reference evidence="1 2" key="1">
    <citation type="submission" date="2013-08" db="EMBL/GenBank/DDBJ databases">
        <title>Intrasporangium oryzae NRRL B-24470.</title>
        <authorList>
            <person name="Liu H."/>
            <person name="Wang G."/>
        </authorList>
    </citation>
    <scope>NUCLEOTIDE SEQUENCE [LARGE SCALE GENOMIC DNA]</scope>
    <source>
        <strain evidence="1 2">NRRL B-24470</strain>
    </source>
</reference>
<comment type="caution">
    <text evidence="1">The sequence shown here is derived from an EMBL/GenBank/DDBJ whole genome shotgun (WGS) entry which is preliminary data.</text>
</comment>
<dbReference type="InterPro" id="IPR007709">
    <property type="entry name" value="N-FG_amidohydro"/>
</dbReference>
<organism evidence="1 2">
    <name type="scientific">Intrasporangium oryzae NRRL B-24470</name>
    <dbReference type="NCBI Taxonomy" id="1386089"/>
    <lineage>
        <taxon>Bacteria</taxon>
        <taxon>Bacillati</taxon>
        <taxon>Actinomycetota</taxon>
        <taxon>Actinomycetes</taxon>
        <taxon>Micrococcales</taxon>
        <taxon>Intrasporangiaceae</taxon>
        <taxon>Intrasporangium</taxon>
    </lineage>
</organism>
<dbReference type="Gene3D" id="3.40.630.40">
    <property type="entry name" value="Zn-dependent exopeptidases"/>
    <property type="match status" value="1"/>
</dbReference>
<dbReference type="PATRIC" id="fig|1386089.3.peg.3925"/>